<dbReference type="InterPro" id="IPR016169">
    <property type="entry name" value="FAD-bd_PCMH_sub2"/>
</dbReference>
<evidence type="ECO:0000313" key="4">
    <source>
        <dbReference type="EMBL" id="NYE83880.1"/>
    </source>
</evidence>
<dbReference type="Pfam" id="PF01565">
    <property type="entry name" value="FAD_binding_4"/>
    <property type="match status" value="1"/>
</dbReference>
<dbReference type="PANTHER" id="PTHR11748">
    <property type="entry name" value="D-LACTATE DEHYDROGENASE"/>
    <property type="match status" value="1"/>
</dbReference>
<dbReference type="GO" id="GO:1903457">
    <property type="term" value="P:lactate catabolic process"/>
    <property type="evidence" value="ECO:0007669"/>
    <property type="project" value="TreeGrafter"/>
</dbReference>
<keyword evidence="2" id="KW-0274">FAD</keyword>
<name>A0A7Y9LP13_9BURK</name>
<sequence length="488" mass="52503">MPADSSASQSPAFRTMPVDASPVGASAFDTSAVAASAAALPGLIPDLDWVTDTSRVARLSQDFAWFSPVLKRQLADKSADIAVRPRTEDELRRVVAACAAANVPITIRGSGTGNYGQAIPLHGGVVLDMSGYNGFCWARNGVGRAQAGIRLAQFDEYARKSGLELRWLPSTFRSATLGGLFGGGFGGAGSITYGPLAAPGNVLGIKVMTVEAEPRILELRGADAMLLHHAYGTNGIVLEVEVALAPVQSWMECVAVFDGFDEAVDFAAAVASGPGMIKKEICLLAAPIPSYMTALADHLPDGCHAVLLVLAESSEPGMLGLLDAFGGRITYRKSAEDVIESRKTLIEFTWNHTTLHAMKIDKSLTYIQSAFDPTRYVQQIKDIHRELDGEVLMHLEFLRTKEGAINCSGLQLIRFSTEERLQELMQMHRDRGVHINNPHVYVVEDGKQGKPNPAVLAKKADFDPQGLLNPGKLRAWEQRATLLAEGAI</sequence>
<keyword evidence="5" id="KW-1185">Reference proteome</keyword>
<keyword evidence="1" id="KW-0285">Flavoprotein</keyword>
<protein>
    <submittedName>
        <fullName evidence="4">FAD/FMN-containing dehydrogenase</fullName>
    </submittedName>
</protein>
<dbReference type="InterPro" id="IPR036318">
    <property type="entry name" value="FAD-bd_PCMH-like_sf"/>
</dbReference>
<dbReference type="GO" id="GO:0071949">
    <property type="term" value="F:FAD binding"/>
    <property type="evidence" value="ECO:0007669"/>
    <property type="project" value="InterPro"/>
</dbReference>
<dbReference type="GO" id="GO:0004458">
    <property type="term" value="F:D-lactate dehydrogenase (cytochrome) activity"/>
    <property type="evidence" value="ECO:0007669"/>
    <property type="project" value="TreeGrafter"/>
</dbReference>
<dbReference type="Proteomes" id="UP000542125">
    <property type="component" value="Unassembled WGS sequence"/>
</dbReference>
<dbReference type="SUPFAM" id="SSF56176">
    <property type="entry name" value="FAD-binding/transporter-associated domain-like"/>
    <property type="match status" value="1"/>
</dbReference>
<evidence type="ECO:0000259" key="3">
    <source>
        <dbReference type="PROSITE" id="PS51387"/>
    </source>
</evidence>
<comment type="caution">
    <text evidence="4">The sequence shown here is derived from an EMBL/GenBank/DDBJ whole genome shotgun (WGS) entry which is preliminary data.</text>
</comment>
<dbReference type="SUPFAM" id="SSF55103">
    <property type="entry name" value="FAD-linked oxidases, C-terminal domain"/>
    <property type="match status" value="1"/>
</dbReference>
<dbReference type="InterPro" id="IPR016164">
    <property type="entry name" value="FAD-linked_Oxase-like_C"/>
</dbReference>
<dbReference type="PROSITE" id="PS51387">
    <property type="entry name" value="FAD_PCMH"/>
    <property type="match status" value="1"/>
</dbReference>
<organism evidence="4 5">
    <name type="scientific">Pigmentiphaga litoralis</name>
    <dbReference type="NCBI Taxonomy" id="516702"/>
    <lineage>
        <taxon>Bacteria</taxon>
        <taxon>Pseudomonadati</taxon>
        <taxon>Pseudomonadota</taxon>
        <taxon>Betaproteobacteria</taxon>
        <taxon>Burkholderiales</taxon>
        <taxon>Alcaligenaceae</taxon>
        <taxon>Pigmentiphaga</taxon>
    </lineage>
</organism>
<feature type="domain" description="FAD-binding PCMH-type" evidence="3">
    <location>
        <begin position="75"/>
        <end position="247"/>
    </location>
</feature>
<gene>
    <name evidence="4" type="ORF">FHW18_003151</name>
</gene>
<dbReference type="PANTHER" id="PTHR11748:SF119">
    <property type="entry name" value="D-2-HYDROXYGLUTARATE DEHYDROGENASE"/>
    <property type="match status" value="1"/>
</dbReference>
<evidence type="ECO:0000256" key="2">
    <source>
        <dbReference type="ARBA" id="ARBA00022827"/>
    </source>
</evidence>
<dbReference type="EMBL" id="JACBYR010000001">
    <property type="protein sequence ID" value="NYE83880.1"/>
    <property type="molecule type" value="Genomic_DNA"/>
</dbReference>
<dbReference type="GO" id="GO:0008720">
    <property type="term" value="F:D-lactate dehydrogenase (NAD+) activity"/>
    <property type="evidence" value="ECO:0007669"/>
    <property type="project" value="TreeGrafter"/>
</dbReference>
<reference evidence="4 5" key="1">
    <citation type="submission" date="2020-07" db="EMBL/GenBank/DDBJ databases">
        <title>Genomic Encyclopedia of Type Strains, Phase IV (KMG-V): Genome sequencing to study the core and pangenomes of soil and plant-associated prokaryotes.</title>
        <authorList>
            <person name="Whitman W."/>
        </authorList>
    </citation>
    <scope>NUCLEOTIDE SEQUENCE [LARGE SCALE GENOMIC DNA]</scope>
    <source>
        <strain evidence="4 5">SAS40</strain>
    </source>
</reference>
<dbReference type="InterPro" id="IPR016166">
    <property type="entry name" value="FAD-bd_PCMH"/>
</dbReference>
<dbReference type="Gene3D" id="3.30.465.10">
    <property type="match status" value="1"/>
</dbReference>
<evidence type="ECO:0000256" key="1">
    <source>
        <dbReference type="ARBA" id="ARBA00022630"/>
    </source>
</evidence>
<dbReference type="AlphaFoldDB" id="A0A7Y9LP13"/>
<dbReference type="InterPro" id="IPR006094">
    <property type="entry name" value="Oxid_FAD_bind_N"/>
</dbReference>
<proteinExistence type="predicted"/>
<accession>A0A7Y9LP13</accession>
<evidence type="ECO:0000313" key="5">
    <source>
        <dbReference type="Proteomes" id="UP000542125"/>
    </source>
</evidence>